<protein>
    <submittedName>
        <fullName evidence="3">Retrotransposon protein</fullName>
    </submittedName>
</protein>
<gene>
    <name evidence="3" type="ORF">E6C27_scaffold404G00160</name>
</gene>
<evidence type="ECO:0000313" key="4">
    <source>
        <dbReference type="Proteomes" id="UP000321393"/>
    </source>
</evidence>
<keyword evidence="1" id="KW-0472">Membrane</keyword>
<keyword evidence="1" id="KW-0812">Transmembrane</keyword>
<evidence type="ECO:0000259" key="2">
    <source>
        <dbReference type="Pfam" id="PF07727"/>
    </source>
</evidence>
<feature type="transmembrane region" description="Helical" evidence="1">
    <location>
        <begin position="325"/>
        <end position="348"/>
    </location>
</feature>
<keyword evidence="1" id="KW-1133">Transmembrane helix</keyword>
<name>A0A5A7U8Q0_CUCMM</name>
<accession>A0A5A7U8Q0</accession>
<dbReference type="Pfam" id="PF07727">
    <property type="entry name" value="RVT_2"/>
    <property type="match status" value="1"/>
</dbReference>
<dbReference type="Proteomes" id="UP000321393">
    <property type="component" value="Unassembled WGS sequence"/>
</dbReference>
<dbReference type="InterPro" id="IPR013103">
    <property type="entry name" value="RVT_2"/>
</dbReference>
<proteinExistence type="predicted"/>
<dbReference type="AlphaFoldDB" id="A0A5A7U8Q0"/>
<comment type="caution">
    <text evidence="3">The sequence shown here is derived from an EMBL/GenBank/DDBJ whole genome shotgun (WGS) entry which is preliminary data.</text>
</comment>
<dbReference type="OrthoDB" id="411615at2759"/>
<dbReference type="EMBL" id="SSTE01011678">
    <property type="protein sequence ID" value="KAA0050767.1"/>
    <property type="molecule type" value="Genomic_DNA"/>
</dbReference>
<organism evidence="3 4">
    <name type="scientific">Cucumis melo var. makuwa</name>
    <name type="common">Oriental melon</name>
    <dbReference type="NCBI Taxonomy" id="1194695"/>
    <lineage>
        <taxon>Eukaryota</taxon>
        <taxon>Viridiplantae</taxon>
        <taxon>Streptophyta</taxon>
        <taxon>Embryophyta</taxon>
        <taxon>Tracheophyta</taxon>
        <taxon>Spermatophyta</taxon>
        <taxon>Magnoliopsida</taxon>
        <taxon>eudicotyledons</taxon>
        <taxon>Gunneridae</taxon>
        <taxon>Pentapetalae</taxon>
        <taxon>rosids</taxon>
        <taxon>fabids</taxon>
        <taxon>Cucurbitales</taxon>
        <taxon>Cucurbitaceae</taxon>
        <taxon>Benincaseae</taxon>
        <taxon>Cucumis</taxon>
    </lineage>
</organism>
<feature type="transmembrane region" description="Helical" evidence="1">
    <location>
        <begin position="360"/>
        <end position="380"/>
    </location>
</feature>
<evidence type="ECO:0000313" key="3">
    <source>
        <dbReference type="EMBL" id="KAA0050767.1"/>
    </source>
</evidence>
<feature type="domain" description="Reverse transcriptase Ty1/copia-type" evidence="2">
    <location>
        <begin position="485"/>
        <end position="557"/>
    </location>
</feature>
<feature type="transmembrane region" description="Helical" evidence="1">
    <location>
        <begin position="414"/>
        <end position="435"/>
    </location>
</feature>
<dbReference type="PANTHER" id="PTHR34222:SF100">
    <property type="entry name" value="CCHC-TYPE DOMAIN-CONTAINING PROTEIN"/>
    <property type="match status" value="1"/>
</dbReference>
<dbReference type="PANTHER" id="PTHR34222">
    <property type="entry name" value="GAG_PRE-INTEGRS DOMAIN-CONTAINING PROTEIN"/>
    <property type="match status" value="1"/>
</dbReference>
<evidence type="ECO:0000256" key="1">
    <source>
        <dbReference type="SAM" id="Phobius"/>
    </source>
</evidence>
<sequence length="559" mass="63165">MSWSSRNPFPVEHAPVSDLRRCSDLREIYLQLTEAESRNPLHQISSRFVIACLSDPKVERATPSPHRLESQACVSISFVGLAHYYQLHNNLVNLNQEAGQSVNEYLAVLQPIWTQLDQAKISQDHLRLIKVLMGFRPEYESVRAALLHRSPLPSLDAAIQEILFEEKRLGINLSKHSDVVLASLIHHLEHQAHFVRIVQDPQTRQTIGTGRKVGRLFELLSLQVPSPSSISAPVTDSDTYQWHLRLGHASPEKALLFSAPTPTLLNKMDVPSANIATFLTQYVPFFFLPHALRNFGVKQLLHPSILSIVFFPPFFRTSLHSKNYIVLLPTILILKPSVVPALFFCILMNTLNLNHVPASVVFLAMAQNIKVFVVGIPFPIDFVYLAMSHFESILCYLVCPSSTPPSLVLNLSSLTHILICFLPLSPHLVMSLLNLHLLRQSWTNRPSLMAVLNLLQTPLLVVLLGTDPLWQKAMNDELQALEKTHTWDYVDLPPGKRPISCKWIYKIKTHYDATIERYKARLVAKGYSQEYGIDYEETFAPVARMTSVRSLLAVVAAKQ</sequence>
<dbReference type="STRING" id="1194695.A0A5A7U8Q0"/>
<reference evidence="3 4" key="1">
    <citation type="submission" date="2019-08" db="EMBL/GenBank/DDBJ databases">
        <title>Draft genome sequences of two oriental melons (Cucumis melo L. var makuwa).</title>
        <authorList>
            <person name="Kwon S.-Y."/>
        </authorList>
    </citation>
    <scope>NUCLEOTIDE SEQUENCE [LARGE SCALE GENOMIC DNA]</scope>
    <source>
        <strain evidence="4">cv. SW 3</strain>
        <tissue evidence="3">Leaf</tissue>
    </source>
</reference>